<sequence>MRSIAAFLKGRHAMALVIVPVAAFVVAFFLWKTSLSLAPGDLWDRPATGPELIVLVGCATIMWCVASAMDWVERTSVRSLTVGYASIGLWICGCAAGLPLLMGWVLRSLPVEVIPDGDSVLIPQMPTRFQLPWPPFMGLSVTCVLCTGIALCVTGVVSRRGGPLCGLLTYLVVVVAQSHTFLRFLPGGYPGKTAAVEGSAPTVSTVAVVCAGACALLGVIGYAWGLAGGKSLRP</sequence>
<protein>
    <submittedName>
        <fullName evidence="2">Uncharacterized protein</fullName>
    </submittedName>
</protein>
<keyword evidence="1" id="KW-0812">Transmembrane</keyword>
<comment type="caution">
    <text evidence="2">The sequence shown here is derived from an EMBL/GenBank/DDBJ whole genome shotgun (WGS) entry which is preliminary data.</text>
</comment>
<dbReference type="AlphaFoldDB" id="A0A7K0J8P6"/>
<feature type="transmembrane region" description="Helical" evidence="1">
    <location>
        <begin position="84"/>
        <end position="106"/>
    </location>
</feature>
<evidence type="ECO:0000313" key="2">
    <source>
        <dbReference type="EMBL" id="MSS46319.1"/>
    </source>
</evidence>
<evidence type="ECO:0000313" key="3">
    <source>
        <dbReference type="Proteomes" id="UP000466104"/>
    </source>
</evidence>
<dbReference type="Proteomes" id="UP000466104">
    <property type="component" value="Unassembled WGS sequence"/>
</dbReference>
<name>A0A7K0J8P6_9ACTN</name>
<dbReference type="EMBL" id="VUMG01000003">
    <property type="protein sequence ID" value="MSS46319.1"/>
    <property type="molecule type" value="Genomic_DNA"/>
</dbReference>
<reference evidence="2 3" key="1">
    <citation type="submission" date="2019-08" db="EMBL/GenBank/DDBJ databases">
        <title>In-depth cultivation of the pig gut microbiome towards novel bacterial diversity and tailored functional studies.</title>
        <authorList>
            <person name="Wylensek D."/>
            <person name="Hitch T.C.A."/>
            <person name="Clavel T."/>
        </authorList>
    </citation>
    <scope>NUCLEOTIDE SEQUENCE [LARGE SCALE GENOMIC DNA]</scope>
    <source>
        <strain evidence="2 3">WCA-380-WT-3A</strain>
    </source>
</reference>
<feature type="transmembrane region" description="Helical" evidence="1">
    <location>
        <begin position="164"/>
        <end position="185"/>
    </location>
</feature>
<organism evidence="2 3">
    <name type="scientific">Cutibacterium porci</name>
    <dbReference type="NCBI Taxonomy" id="2605781"/>
    <lineage>
        <taxon>Bacteria</taxon>
        <taxon>Bacillati</taxon>
        <taxon>Actinomycetota</taxon>
        <taxon>Actinomycetes</taxon>
        <taxon>Propionibacteriales</taxon>
        <taxon>Propionibacteriaceae</taxon>
        <taxon>Cutibacterium</taxon>
    </lineage>
</organism>
<accession>A0A7K0J8P6</accession>
<keyword evidence="3" id="KW-1185">Reference proteome</keyword>
<keyword evidence="1" id="KW-1133">Transmembrane helix</keyword>
<dbReference type="RefSeq" id="WP_154564222.1">
    <property type="nucleotide sequence ID" value="NZ_VUMG01000003.1"/>
</dbReference>
<feature type="transmembrane region" description="Helical" evidence="1">
    <location>
        <begin position="136"/>
        <end position="157"/>
    </location>
</feature>
<feature type="transmembrane region" description="Helical" evidence="1">
    <location>
        <begin position="52"/>
        <end position="72"/>
    </location>
</feature>
<keyword evidence="1" id="KW-0472">Membrane</keyword>
<evidence type="ECO:0000256" key="1">
    <source>
        <dbReference type="SAM" id="Phobius"/>
    </source>
</evidence>
<proteinExistence type="predicted"/>
<gene>
    <name evidence="2" type="ORF">FYJ43_09870</name>
</gene>
<feature type="transmembrane region" description="Helical" evidence="1">
    <location>
        <begin position="12"/>
        <end position="32"/>
    </location>
</feature>
<feature type="transmembrane region" description="Helical" evidence="1">
    <location>
        <begin position="205"/>
        <end position="227"/>
    </location>
</feature>